<dbReference type="AlphaFoldDB" id="A0A9P7GD10"/>
<comment type="caution">
    <text evidence="3">The sequence shown here is derived from an EMBL/GenBank/DDBJ whole genome shotgun (WGS) entry which is preliminary data.</text>
</comment>
<feature type="compositionally biased region" description="Basic and acidic residues" evidence="2">
    <location>
        <begin position="67"/>
        <end position="76"/>
    </location>
</feature>
<dbReference type="GO" id="GO:0034506">
    <property type="term" value="C:chromosome, centromeric core domain"/>
    <property type="evidence" value="ECO:0007669"/>
    <property type="project" value="TreeGrafter"/>
</dbReference>
<gene>
    <name evidence="3" type="ORF">DXG03_007145</name>
</gene>
<dbReference type="Proteomes" id="UP000775547">
    <property type="component" value="Unassembled WGS sequence"/>
</dbReference>
<feature type="compositionally biased region" description="Acidic residues" evidence="2">
    <location>
        <begin position="77"/>
        <end position="88"/>
    </location>
</feature>
<reference evidence="3" key="2">
    <citation type="submission" date="2021-10" db="EMBL/GenBank/DDBJ databases">
        <title>Phylogenomics reveals ancestral predisposition of the termite-cultivated fungus Termitomyces towards a domesticated lifestyle.</title>
        <authorList>
            <person name="Auxier B."/>
            <person name="Grum-Grzhimaylo A."/>
            <person name="Cardenas M.E."/>
            <person name="Lodge J.D."/>
            <person name="Laessoe T."/>
            <person name="Pedersen O."/>
            <person name="Smith M.E."/>
            <person name="Kuyper T.W."/>
            <person name="Franco-Molano E.A."/>
            <person name="Baroni T.J."/>
            <person name="Aanen D.K."/>
        </authorList>
    </citation>
    <scope>NUCLEOTIDE SEQUENCE</scope>
    <source>
        <strain evidence="3">AP01</strain>
        <tissue evidence="3">Mycelium</tissue>
    </source>
</reference>
<feature type="region of interest" description="Disordered" evidence="2">
    <location>
        <begin position="1"/>
        <end position="133"/>
    </location>
</feature>
<dbReference type="GO" id="GO:0033551">
    <property type="term" value="C:monopolin complex"/>
    <property type="evidence" value="ECO:0007669"/>
    <property type="project" value="InterPro"/>
</dbReference>
<dbReference type="GO" id="GO:0005730">
    <property type="term" value="C:nucleolus"/>
    <property type="evidence" value="ECO:0007669"/>
    <property type="project" value="TreeGrafter"/>
</dbReference>
<dbReference type="PANTHER" id="PTHR28006">
    <property type="entry name" value="MONOPOLIN COMPLEX SUBUNIT CSM1"/>
    <property type="match status" value="1"/>
</dbReference>
<evidence type="ECO:0000313" key="3">
    <source>
        <dbReference type="EMBL" id="KAG5645055.1"/>
    </source>
</evidence>
<dbReference type="EMBL" id="JABCKV010000050">
    <property type="protein sequence ID" value="KAG5645055.1"/>
    <property type="molecule type" value="Genomic_DNA"/>
</dbReference>
<feature type="compositionally biased region" description="Low complexity" evidence="2">
    <location>
        <begin position="111"/>
        <end position="125"/>
    </location>
</feature>
<keyword evidence="1" id="KW-0175">Coiled coil</keyword>
<feature type="coiled-coil region" evidence="1">
    <location>
        <begin position="180"/>
        <end position="316"/>
    </location>
</feature>
<keyword evidence="4" id="KW-1185">Reference proteome</keyword>
<evidence type="ECO:0000256" key="1">
    <source>
        <dbReference type="SAM" id="Coils"/>
    </source>
</evidence>
<organism evidence="3 4">
    <name type="scientific">Asterophora parasitica</name>
    <dbReference type="NCBI Taxonomy" id="117018"/>
    <lineage>
        <taxon>Eukaryota</taxon>
        <taxon>Fungi</taxon>
        <taxon>Dikarya</taxon>
        <taxon>Basidiomycota</taxon>
        <taxon>Agaricomycotina</taxon>
        <taxon>Agaricomycetes</taxon>
        <taxon>Agaricomycetidae</taxon>
        <taxon>Agaricales</taxon>
        <taxon>Tricholomatineae</taxon>
        <taxon>Lyophyllaceae</taxon>
        <taxon>Asterophora</taxon>
    </lineage>
</organism>
<sequence>MSDDEEFGGLGPTTPALFLKKGAPRAPPSRTSAQAAGPSTKPKPKPKASKKPAPDPVPISDNSEIEVVPHFDFTKGDDEDEDGEEEQPDTPTQGTRKTRTAPAPAPPVNGKPVAKVTSKAKASAPRKQAPKPMDVDLIEVLEEPDEEQSVAPQLADAINAAGRQKRANMTKAGTGKVVEVSRLTEKLRRAEAQIKTLESQLQEVLQIRETEPERLMKQQEARYEDRLQAQEQLIREYQTQLAMKEPLMRSGKTAVLNLLTREAADEELRAIQQEVARWKGAANEKQRVITQREERIAQLQQSEKDLQIELAAEMERSKALAKATRPPSVVRSGRPGGVEDPRHAEVLRFYEDVTNLLVPHMKTQPGAYFGLEDWLLSCIYTFSDDDDSDSGIRKSLNFTLRLCHEPQDASGPPPTSKDQLIPTVHFTPLELDKEPPDFVEKLDFLKTPFSFGRDQLPLFLRTAYQRMNEALTGDDDEEEDEDE</sequence>
<name>A0A9P7GD10_9AGAR</name>
<evidence type="ECO:0000313" key="4">
    <source>
        <dbReference type="Proteomes" id="UP000775547"/>
    </source>
</evidence>
<dbReference type="GO" id="GO:1990644">
    <property type="term" value="F:microtubule site clamp"/>
    <property type="evidence" value="ECO:0007669"/>
    <property type="project" value="TreeGrafter"/>
</dbReference>
<dbReference type="PANTHER" id="PTHR28006:SF1">
    <property type="entry name" value="MONOPOLIN COMPLEX SUBUNIT CSM1"/>
    <property type="match status" value="1"/>
</dbReference>
<evidence type="ECO:0000256" key="2">
    <source>
        <dbReference type="SAM" id="MobiDB-lite"/>
    </source>
</evidence>
<evidence type="ECO:0008006" key="5">
    <source>
        <dbReference type="Google" id="ProtNLM"/>
    </source>
</evidence>
<reference evidence="3" key="1">
    <citation type="submission" date="2020-07" db="EMBL/GenBank/DDBJ databases">
        <authorList>
            <person name="Nieuwenhuis M."/>
            <person name="Van De Peppel L.J.J."/>
        </authorList>
    </citation>
    <scope>NUCLEOTIDE SEQUENCE</scope>
    <source>
        <strain evidence="3">AP01</strain>
        <tissue evidence="3">Mycelium</tissue>
    </source>
</reference>
<dbReference type="CDD" id="cd23787">
    <property type="entry name" value="RWD_CSM1"/>
    <property type="match status" value="1"/>
</dbReference>
<dbReference type="GO" id="GO:0072686">
    <property type="term" value="C:mitotic spindle"/>
    <property type="evidence" value="ECO:0007669"/>
    <property type="project" value="TreeGrafter"/>
</dbReference>
<accession>A0A9P7GD10</accession>
<proteinExistence type="predicted"/>
<dbReference type="InterPro" id="IPR040349">
    <property type="entry name" value="Csm1/Pcs1"/>
</dbReference>
<dbReference type="OrthoDB" id="3216420at2759"/>
<dbReference type="GO" id="GO:0045144">
    <property type="term" value="P:meiotic sister chromatid segregation"/>
    <property type="evidence" value="ECO:0007669"/>
    <property type="project" value="TreeGrafter"/>
</dbReference>
<protein>
    <recommendedName>
        <fullName evidence="5">Monopolin complex subunit Csm1/Pcs1 C-terminal domain-containing protein</fullName>
    </recommendedName>
</protein>
<dbReference type="GO" id="GO:0051315">
    <property type="term" value="P:attachment of mitotic spindle microtubules to kinetochore"/>
    <property type="evidence" value="ECO:0007669"/>
    <property type="project" value="TreeGrafter"/>
</dbReference>